<dbReference type="InterPro" id="IPR001279">
    <property type="entry name" value="Metallo-B-lactamas"/>
</dbReference>
<keyword evidence="2" id="KW-0378">Hydrolase</keyword>
<dbReference type="Gene3D" id="3.60.15.10">
    <property type="entry name" value="Ribonuclease Z/Hydroxyacylglutathione hydrolase-like"/>
    <property type="match status" value="1"/>
</dbReference>
<comment type="caution">
    <text evidence="2">The sequence shown here is derived from an EMBL/GenBank/DDBJ whole genome shotgun (WGS) entry which is preliminary data.</text>
</comment>
<accession>A0A844G4I9</accession>
<dbReference type="Proteomes" id="UP000435649">
    <property type="component" value="Unassembled WGS sequence"/>
</dbReference>
<dbReference type="SUPFAM" id="SSF56281">
    <property type="entry name" value="Metallo-hydrolase/oxidoreductase"/>
    <property type="match status" value="1"/>
</dbReference>
<sequence length="312" mass="33671">MRDGGPARVEARALFAFSPFAFPGTRCMLFSSGFAETADSGLRGNGKMSENESVPSVMKLKLLGTGAADYDWSRFGEEGVRGSTSSLLNGHILIDCGATGLANLRRFGIPHSDIDTLLVTHSHDDHFVPEQVAELASGRRVPLAVYASPEALAMLPDGADVAAHPLAPGLKFRAGEFAVTALPANHLTNIPGEQAFHFCFESAAGNLLYALDGAGMLKTAVRLFSQLRFDWVVTDCTMAESGDFRIFEHSDLDMVTHLMKTLRNLKIVDGDTRVVLDHLARTLWPESEAGRQARIAGTGFELAFDGMELCRG</sequence>
<dbReference type="InterPro" id="IPR036866">
    <property type="entry name" value="RibonucZ/Hydroxyglut_hydro"/>
</dbReference>
<gene>
    <name evidence="2" type="ORF">FYJ85_16950</name>
</gene>
<keyword evidence="3" id="KW-1185">Reference proteome</keyword>
<dbReference type="AlphaFoldDB" id="A0A844G4I9"/>
<dbReference type="EMBL" id="VUNS01000022">
    <property type="protein sequence ID" value="MST98730.1"/>
    <property type="molecule type" value="Genomic_DNA"/>
</dbReference>
<feature type="domain" description="Metallo-beta-lactamase" evidence="1">
    <location>
        <begin position="92"/>
        <end position="261"/>
    </location>
</feature>
<name>A0A844G4I9_9BACT</name>
<organism evidence="2 3">
    <name type="scientific">Victivallis lenta</name>
    <dbReference type="NCBI Taxonomy" id="2606640"/>
    <lineage>
        <taxon>Bacteria</taxon>
        <taxon>Pseudomonadati</taxon>
        <taxon>Lentisphaerota</taxon>
        <taxon>Lentisphaeria</taxon>
        <taxon>Victivallales</taxon>
        <taxon>Victivallaceae</taxon>
        <taxon>Victivallis</taxon>
    </lineage>
</organism>
<reference evidence="2 3" key="1">
    <citation type="submission" date="2019-08" db="EMBL/GenBank/DDBJ databases">
        <title>In-depth cultivation of the pig gut microbiome towards novel bacterial diversity and tailored functional studies.</title>
        <authorList>
            <person name="Wylensek D."/>
            <person name="Hitch T.C.A."/>
            <person name="Clavel T."/>
        </authorList>
    </citation>
    <scope>NUCLEOTIDE SEQUENCE [LARGE SCALE GENOMIC DNA]</scope>
    <source>
        <strain evidence="2 3">BBE-744-WT-12</strain>
    </source>
</reference>
<protein>
    <submittedName>
        <fullName evidence="2">MBL fold metallo-hydrolase</fullName>
    </submittedName>
</protein>
<evidence type="ECO:0000313" key="3">
    <source>
        <dbReference type="Proteomes" id="UP000435649"/>
    </source>
</evidence>
<dbReference type="Pfam" id="PF12706">
    <property type="entry name" value="Lactamase_B_2"/>
    <property type="match status" value="1"/>
</dbReference>
<evidence type="ECO:0000313" key="2">
    <source>
        <dbReference type="EMBL" id="MST98730.1"/>
    </source>
</evidence>
<dbReference type="GO" id="GO:0016787">
    <property type="term" value="F:hydrolase activity"/>
    <property type="evidence" value="ECO:0007669"/>
    <property type="project" value="UniProtKB-KW"/>
</dbReference>
<proteinExistence type="predicted"/>
<evidence type="ECO:0000259" key="1">
    <source>
        <dbReference type="Pfam" id="PF12706"/>
    </source>
</evidence>